<gene>
    <name evidence="2" type="ORF">FRACYDRAFT_203141</name>
</gene>
<dbReference type="KEGG" id="fcy:FRACYDRAFT_203141"/>
<dbReference type="OrthoDB" id="45827at2759"/>
<evidence type="ECO:0000313" key="2">
    <source>
        <dbReference type="EMBL" id="OEU06005.1"/>
    </source>
</evidence>
<protein>
    <submittedName>
        <fullName evidence="2">Uncharacterized protein</fullName>
    </submittedName>
</protein>
<feature type="compositionally biased region" description="Basic residues" evidence="1">
    <location>
        <begin position="91"/>
        <end position="100"/>
    </location>
</feature>
<evidence type="ECO:0000256" key="1">
    <source>
        <dbReference type="SAM" id="MobiDB-lite"/>
    </source>
</evidence>
<sequence>MIGPRAYVDSLFRVNHYLGSWEAYKERNDIRRSRDVFNYRANTGTGLPSYDIRPWLEDFINHVGQENARRLLKGIGEPFSASTSTSLTSSKRTKKEKNKSKAATAVAATKITTPITTDIGWPPKRTCALLFFGIGRKFKDISYPSIKTNILDINPDCDIFVHTYDIKKAHGSREGEGDGSGEGSGESVAILDGKIIFETEDDFERQRDYKKYRDYFPNPSAWEYPTSMDNMIRQWHSIAGVWKLMRIKETQNHHRYDRVGLFRPDVLYTHPINIMGADDENGKYEQAVIPSMMYTCTLWCGYNDRMFYGDRMYADIWSSTRFDTVDTYLKYQKNHSKIKGHYYEELSGIHSEDFLRFIFEIKYNNIIPLTIKDICFQRVRSNGLINQDDCELIQNITYPNTTKTMMMTTTTTAKTIVAENKNTDTEEEKEIIFNIPNNAPGLIVLGMHRSGTSLLTGVLSKVFHWHVPGES</sequence>
<evidence type="ECO:0000313" key="3">
    <source>
        <dbReference type="Proteomes" id="UP000095751"/>
    </source>
</evidence>
<dbReference type="Proteomes" id="UP000095751">
    <property type="component" value="Unassembled WGS sequence"/>
</dbReference>
<reference evidence="2 3" key="1">
    <citation type="submission" date="2016-09" db="EMBL/GenBank/DDBJ databases">
        <title>Extensive genetic diversity and differential bi-allelic expression allows diatom success in the polar Southern Ocean.</title>
        <authorList>
            <consortium name="DOE Joint Genome Institute"/>
            <person name="Mock T."/>
            <person name="Otillar R.P."/>
            <person name="Strauss J."/>
            <person name="Dupont C."/>
            <person name="Frickenhaus S."/>
            <person name="Maumus F."/>
            <person name="Mcmullan M."/>
            <person name="Sanges R."/>
            <person name="Schmutz J."/>
            <person name="Toseland A."/>
            <person name="Valas R."/>
            <person name="Veluchamy A."/>
            <person name="Ward B.J."/>
            <person name="Allen A."/>
            <person name="Barry K."/>
            <person name="Falciatore A."/>
            <person name="Ferrante M."/>
            <person name="Fortunato A.E."/>
            <person name="Gloeckner G."/>
            <person name="Gruber A."/>
            <person name="Hipkin R."/>
            <person name="Janech M."/>
            <person name="Kroth P."/>
            <person name="Leese F."/>
            <person name="Lindquist E."/>
            <person name="Lyon B.R."/>
            <person name="Martin J."/>
            <person name="Mayer C."/>
            <person name="Parker M."/>
            <person name="Quesneville H."/>
            <person name="Raymond J."/>
            <person name="Uhlig C."/>
            <person name="Valentin K.U."/>
            <person name="Worden A.Z."/>
            <person name="Armbrust E.V."/>
            <person name="Bowler C."/>
            <person name="Green B."/>
            <person name="Moulton V."/>
            <person name="Van Oosterhout C."/>
            <person name="Grigoriev I."/>
        </authorList>
    </citation>
    <scope>NUCLEOTIDE SEQUENCE [LARGE SCALE GENOMIC DNA]</scope>
    <source>
        <strain evidence="2 3">CCMP1102</strain>
    </source>
</reference>
<dbReference type="AlphaFoldDB" id="A0A1E7EJD7"/>
<name>A0A1E7EJD7_9STRA</name>
<dbReference type="InParanoid" id="A0A1E7EJD7"/>
<proteinExistence type="predicted"/>
<feature type="region of interest" description="Disordered" evidence="1">
    <location>
        <begin position="80"/>
        <end position="103"/>
    </location>
</feature>
<accession>A0A1E7EJD7</accession>
<organism evidence="2 3">
    <name type="scientific">Fragilariopsis cylindrus CCMP1102</name>
    <dbReference type="NCBI Taxonomy" id="635003"/>
    <lineage>
        <taxon>Eukaryota</taxon>
        <taxon>Sar</taxon>
        <taxon>Stramenopiles</taxon>
        <taxon>Ochrophyta</taxon>
        <taxon>Bacillariophyta</taxon>
        <taxon>Bacillariophyceae</taxon>
        <taxon>Bacillariophycidae</taxon>
        <taxon>Bacillariales</taxon>
        <taxon>Bacillariaceae</taxon>
        <taxon>Fragilariopsis</taxon>
    </lineage>
</organism>
<feature type="compositionally biased region" description="Low complexity" evidence="1">
    <location>
        <begin position="80"/>
        <end position="90"/>
    </location>
</feature>
<dbReference type="EMBL" id="KV784436">
    <property type="protein sequence ID" value="OEU06005.1"/>
    <property type="molecule type" value="Genomic_DNA"/>
</dbReference>
<keyword evidence="3" id="KW-1185">Reference proteome</keyword>